<dbReference type="InterPro" id="IPR000742">
    <property type="entry name" value="EGF"/>
</dbReference>
<keyword evidence="6" id="KW-1015">Disulfide bond</keyword>
<keyword evidence="5 8" id="KW-0482">Metalloprotease</keyword>
<keyword evidence="13" id="KW-1185">Reference proteome</keyword>
<dbReference type="GO" id="GO:0006508">
    <property type="term" value="P:proteolysis"/>
    <property type="evidence" value="ECO:0007669"/>
    <property type="project" value="UniProtKB-KW"/>
</dbReference>
<dbReference type="GO" id="GO:0004222">
    <property type="term" value="F:metalloendopeptidase activity"/>
    <property type="evidence" value="ECO:0007669"/>
    <property type="project" value="UniProtKB-UniRule"/>
</dbReference>
<dbReference type="RefSeq" id="XP_024509155.1">
    <property type="nucleotide sequence ID" value="XM_024643491.1"/>
</dbReference>
<keyword evidence="9" id="KW-1133">Transmembrane helix</keyword>
<dbReference type="WBParaSite" id="SRAE_2000460200.1">
    <property type="protein sequence ID" value="SRAE_2000460200.1"/>
    <property type="gene ID" value="WBGene00264834"/>
</dbReference>
<gene>
    <name evidence="12 14 15" type="ORF">SRAE_2000460200</name>
</gene>
<dbReference type="Gene3D" id="3.40.390.10">
    <property type="entry name" value="Collagenase (Catalytic Domain)"/>
    <property type="match status" value="1"/>
</dbReference>
<dbReference type="WormBase" id="SRAE_2000460200">
    <property type="protein sequence ID" value="SRP07867"/>
    <property type="gene ID" value="WBGene00264834"/>
</dbReference>
<keyword evidence="9" id="KW-0812">Transmembrane</keyword>
<dbReference type="PANTHER" id="PTHR10127:SF780">
    <property type="entry name" value="METALLOENDOPEPTIDASE"/>
    <property type="match status" value="1"/>
</dbReference>
<feature type="active site" evidence="7">
    <location>
        <position position="127"/>
    </location>
</feature>
<accession>A0A090LQU0</accession>
<evidence type="ECO:0000256" key="3">
    <source>
        <dbReference type="ARBA" id="ARBA00022801"/>
    </source>
</evidence>
<evidence type="ECO:0000256" key="5">
    <source>
        <dbReference type="ARBA" id="ARBA00023049"/>
    </source>
</evidence>
<dbReference type="SUPFAM" id="SSF55486">
    <property type="entry name" value="Metalloproteases ('zincins'), catalytic domain"/>
    <property type="match status" value="1"/>
</dbReference>
<dbReference type="AlphaFoldDB" id="A0A090LQU0"/>
<reference evidence="14" key="2">
    <citation type="submission" date="2020-12" db="UniProtKB">
        <authorList>
            <consortium name="WormBaseParasite"/>
        </authorList>
    </citation>
    <scope>IDENTIFICATION</scope>
</reference>
<protein>
    <recommendedName>
        <fullName evidence="8">Metalloendopeptidase</fullName>
        <ecNumber evidence="8">3.4.24.-</ecNumber>
    </recommendedName>
</protein>
<keyword evidence="4 8" id="KW-0862">Zinc</keyword>
<dbReference type="PRINTS" id="PR00480">
    <property type="entry name" value="ASTACIN"/>
</dbReference>
<dbReference type="Proteomes" id="UP000035682">
    <property type="component" value="Unplaced"/>
</dbReference>
<dbReference type="SMR" id="A0A090LQU0"/>
<dbReference type="Pfam" id="PF01400">
    <property type="entry name" value="Astacin"/>
    <property type="match status" value="1"/>
</dbReference>
<evidence type="ECO:0000313" key="14">
    <source>
        <dbReference type="WBParaSite" id="SRAE_2000460200.1"/>
    </source>
</evidence>
<dbReference type="InterPro" id="IPR024079">
    <property type="entry name" value="MetalloPept_cat_dom_sf"/>
</dbReference>
<dbReference type="PROSITE" id="PS00022">
    <property type="entry name" value="EGF_1"/>
    <property type="match status" value="1"/>
</dbReference>
<evidence type="ECO:0000313" key="13">
    <source>
        <dbReference type="Proteomes" id="UP000035682"/>
    </source>
</evidence>
<evidence type="ECO:0000256" key="2">
    <source>
        <dbReference type="ARBA" id="ARBA00022723"/>
    </source>
</evidence>
<comment type="cofactor">
    <cofactor evidence="8">
        <name>Zn(2+)</name>
        <dbReference type="ChEBI" id="CHEBI:29105"/>
    </cofactor>
    <text evidence="8">Binds 1 zinc ion per subunit.</text>
</comment>
<evidence type="ECO:0000256" key="1">
    <source>
        <dbReference type="ARBA" id="ARBA00022670"/>
    </source>
</evidence>
<organism evidence="12">
    <name type="scientific">Strongyloides ratti</name>
    <name type="common">Parasitic roundworm</name>
    <dbReference type="NCBI Taxonomy" id="34506"/>
    <lineage>
        <taxon>Eukaryota</taxon>
        <taxon>Metazoa</taxon>
        <taxon>Ecdysozoa</taxon>
        <taxon>Nematoda</taxon>
        <taxon>Chromadorea</taxon>
        <taxon>Rhabditida</taxon>
        <taxon>Tylenchina</taxon>
        <taxon>Panagrolaimomorpha</taxon>
        <taxon>Strongyloidoidea</taxon>
        <taxon>Strongyloididae</taxon>
        <taxon>Strongyloides</taxon>
    </lineage>
</organism>
<evidence type="ECO:0000256" key="4">
    <source>
        <dbReference type="ARBA" id="ARBA00022833"/>
    </source>
</evidence>
<evidence type="ECO:0000256" key="6">
    <source>
        <dbReference type="PROSITE-ProRule" id="PRU00076"/>
    </source>
</evidence>
<keyword evidence="2 8" id="KW-0479">Metal-binding</keyword>
<dbReference type="InterPro" id="IPR001506">
    <property type="entry name" value="Peptidase_M12A"/>
</dbReference>
<dbReference type="PROSITE" id="PS51864">
    <property type="entry name" value="ASTACIN"/>
    <property type="match status" value="1"/>
</dbReference>
<keyword evidence="3 8" id="KW-0378">Hydrolase</keyword>
<evidence type="ECO:0000256" key="7">
    <source>
        <dbReference type="PROSITE-ProRule" id="PRU01211"/>
    </source>
</evidence>
<dbReference type="GO" id="GO:0046872">
    <property type="term" value="F:metal ion binding"/>
    <property type="evidence" value="ECO:0007669"/>
    <property type="project" value="UniProtKB-KW"/>
</dbReference>
<comment type="caution">
    <text evidence="6">Lacks conserved residue(s) required for the propagation of feature annotation.</text>
</comment>
<evidence type="ECO:0000313" key="12">
    <source>
        <dbReference type="EMBL" id="CEF69956.1"/>
    </source>
</evidence>
<name>A0A090LQU0_STRRB</name>
<dbReference type="PANTHER" id="PTHR10127">
    <property type="entry name" value="DISCOIDIN, CUB, EGF, LAMININ , AND ZINC METALLOPROTEASE DOMAIN CONTAINING"/>
    <property type="match status" value="1"/>
</dbReference>
<evidence type="ECO:0000259" key="11">
    <source>
        <dbReference type="PROSITE" id="PS51864"/>
    </source>
</evidence>
<dbReference type="OrthoDB" id="5819035at2759"/>
<dbReference type="GeneID" id="36382327"/>
<evidence type="ECO:0000313" key="15">
    <source>
        <dbReference type="WormBase" id="SRAE_2000460200"/>
    </source>
</evidence>
<dbReference type="PROSITE" id="PS50026">
    <property type="entry name" value="EGF_3"/>
    <property type="match status" value="1"/>
</dbReference>
<feature type="transmembrane region" description="Helical" evidence="9">
    <location>
        <begin position="6"/>
        <end position="26"/>
    </location>
</feature>
<evidence type="ECO:0000256" key="8">
    <source>
        <dbReference type="RuleBase" id="RU361183"/>
    </source>
</evidence>
<dbReference type="CTD" id="36382327"/>
<feature type="disulfide bond" evidence="6">
    <location>
        <begin position="254"/>
        <end position="263"/>
    </location>
</feature>
<sequence length="381" mass="44843">MNSYFLLLLIIIKIFFLNDLISSYYVNENINYRDKRTILSGNEELRLKLPITYFITKPINALYIKIALGVLMNTTCLRFKEITYQTHSNILFKPNPYYDAVFVKKGLLLGMVMLPSNDLQLAKIIRETLYLLGLQYEHKRYDRNKYISINIRNIQRQFIEKFAISHKYVKKKFDLGYDLSSIMHFSPHEYAYEGKKTFIPFKMDMNQLVGNVKIPSFNDIKLVNLKHCTTVLTPILPCRNYGYSDPLNIGRCRCLPFYDGKFCELYKKNFNNCAKNNIFEAANKVRRIDLFLNSNCFFFIKSQNSKKVLLKIGFLSKQYYNKLCSRTSKIEIRYRKSLTLGGYKYPRSLYKVNIISEGPLIVVHSIFSKPFCILSMIFVEK</sequence>
<keyword evidence="1 8" id="KW-0645">Protease</keyword>
<feature type="domain" description="EGF-like" evidence="10">
    <location>
        <begin position="224"/>
        <end position="264"/>
    </location>
</feature>
<reference evidence="12 13" key="1">
    <citation type="submission" date="2014-09" db="EMBL/GenBank/DDBJ databases">
        <authorList>
            <person name="Martin A.A."/>
        </authorList>
    </citation>
    <scope>NUCLEOTIDE SEQUENCE</scope>
    <source>
        <strain evidence="13">ED321</strain>
        <strain evidence="12">ED321 Heterogonic</strain>
    </source>
</reference>
<keyword evidence="6" id="KW-0245">EGF-like domain</keyword>
<feature type="domain" description="Peptidase M12A" evidence="11">
    <location>
        <begin position="36"/>
        <end position="229"/>
    </location>
</feature>
<dbReference type="EC" id="3.4.24.-" evidence="8"/>
<proteinExistence type="predicted"/>
<evidence type="ECO:0000259" key="10">
    <source>
        <dbReference type="PROSITE" id="PS50026"/>
    </source>
</evidence>
<dbReference type="EMBL" id="LN609529">
    <property type="protein sequence ID" value="CEF69956.1"/>
    <property type="molecule type" value="Genomic_DNA"/>
</dbReference>
<evidence type="ECO:0000256" key="9">
    <source>
        <dbReference type="SAM" id="Phobius"/>
    </source>
</evidence>
<keyword evidence="9" id="KW-0472">Membrane</keyword>